<evidence type="ECO:0000313" key="1">
    <source>
        <dbReference type="EMBL" id="CAF1512580.1"/>
    </source>
</evidence>
<organism evidence="1 2">
    <name type="scientific">Rotaria sordida</name>
    <dbReference type="NCBI Taxonomy" id="392033"/>
    <lineage>
        <taxon>Eukaryota</taxon>
        <taxon>Metazoa</taxon>
        <taxon>Spiralia</taxon>
        <taxon>Gnathifera</taxon>
        <taxon>Rotifera</taxon>
        <taxon>Eurotatoria</taxon>
        <taxon>Bdelloidea</taxon>
        <taxon>Philodinida</taxon>
        <taxon>Philodinidae</taxon>
        <taxon>Rotaria</taxon>
    </lineage>
</organism>
<reference evidence="1" key="1">
    <citation type="submission" date="2021-02" db="EMBL/GenBank/DDBJ databases">
        <authorList>
            <person name="Nowell W R."/>
        </authorList>
    </citation>
    <scope>NUCLEOTIDE SEQUENCE</scope>
</reference>
<proteinExistence type="predicted"/>
<dbReference type="AlphaFoldDB" id="A0A815UDP5"/>
<feature type="non-terminal residue" evidence="1">
    <location>
        <position position="87"/>
    </location>
</feature>
<evidence type="ECO:0000313" key="2">
    <source>
        <dbReference type="Proteomes" id="UP000663864"/>
    </source>
</evidence>
<comment type="caution">
    <text evidence="1">The sequence shown here is derived from an EMBL/GenBank/DDBJ whole genome shotgun (WGS) entry which is preliminary data.</text>
</comment>
<name>A0A815UDP5_9BILA</name>
<dbReference type="Proteomes" id="UP000663864">
    <property type="component" value="Unassembled WGS sequence"/>
</dbReference>
<dbReference type="EMBL" id="CAJNOT010007888">
    <property type="protein sequence ID" value="CAF1512580.1"/>
    <property type="molecule type" value="Genomic_DNA"/>
</dbReference>
<gene>
    <name evidence="1" type="ORF">ZHD862_LOCUS37991</name>
</gene>
<protein>
    <submittedName>
        <fullName evidence="1">Uncharacterized protein</fullName>
    </submittedName>
</protein>
<sequence>MYKSTIRQFPLTPYEADLFHHINIFHSNGILAKKNQLDYSRLESASITPFTSFLKFYQLICSTPQLINSNQFWISSHLSSPYDNSIT</sequence>
<accession>A0A815UDP5</accession>